<comment type="caution">
    <text evidence="1">The sequence shown here is derived from an EMBL/GenBank/DDBJ whole genome shotgun (WGS) entry which is preliminary data.</text>
</comment>
<organism evidence="1 2">
    <name type="scientific">Coptis chinensis</name>
    <dbReference type="NCBI Taxonomy" id="261450"/>
    <lineage>
        <taxon>Eukaryota</taxon>
        <taxon>Viridiplantae</taxon>
        <taxon>Streptophyta</taxon>
        <taxon>Embryophyta</taxon>
        <taxon>Tracheophyta</taxon>
        <taxon>Spermatophyta</taxon>
        <taxon>Magnoliopsida</taxon>
        <taxon>Ranunculales</taxon>
        <taxon>Ranunculaceae</taxon>
        <taxon>Coptidoideae</taxon>
        <taxon>Coptis</taxon>
    </lineage>
</organism>
<reference evidence="1 2" key="1">
    <citation type="submission" date="2020-10" db="EMBL/GenBank/DDBJ databases">
        <title>The Coptis chinensis genome and diversification of protoberbering-type alkaloids.</title>
        <authorList>
            <person name="Wang B."/>
            <person name="Shu S."/>
            <person name="Song C."/>
            <person name="Liu Y."/>
        </authorList>
    </citation>
    <scope>NUCLEOTIDE SEQUENCE [LARGE SCALE GENOMIC DNA]</scope>
    <source>
        <strain evidence="1">HL-2020</strain>
        <tissue evidence="1">Leaf</tissue>
    </source>
</reference>
<sequence length="125" mass="13683">MSGKQRRLQFVECPNDISGMIVAAKFADIALLLIDGSYGFKMGRGGQIESMLCRLVVMGGDGDGGLVENESLVEAYICGGGGGRRWLGSVFWRRRCRVVFWGRKRRVVCGEGDGVFVVEVLRSGF</sequence>
<dbReference type="EMBL" id="JADFTS010000008">
    <property type="protein sequence ID" value="KAF9594614.1"/>
    <property type="molecule type" value="Genomic_DNA"/>
</dbReference>
<dbReference type="OrthoDB" id="10260897at2759"/>
<dbReference type="AlphaFoldDB" id="A0A835H883"/>
<evidence type="ECO:0000313" key="1">
    <source>
        <dbReference type="EMBL" id="KAF9594614.1"/>
    </source>
</evidence>
<protein>
    <submittedName>
        <fullName evidence="1">Uncharacterized protein</fullName>
    </submittedName>
</protein>
<name>A0A835H883_9MAGN</name>
<evidence type="ECO:0000313" key="2">
    <source>
        <dbReference type="Proteomes" id="UP000631114"/>
    </source>
</evidence>
<gene>
    <name evidence="1" type="ORF">IFM89_034236</name>
</gene>
<accession>A0A835H883</accession>
<keyword evidence="2" id="KW-1185">Reference proteome</keyword>
<dbReference type="Proteomes" id="UP000631114">
    <property type="component" value="Unassembled WGS sequence"/>
</dbReference>
<proteinExistence type="predicted"/>